<dbReference type="OrthoDB" id="5291101at2"/>
<dbReference type="RefSeq" id="WP_011567825.1">
    <property type="nucleotide sequence ID" value="NC_008209.1"/>
</dbReference>
<evidence type="ECO:0000313" key="3">
    <source>
        <dbReference type="Proteomes" id="UP000007029"/>
    </source>
</evidence>
<protein>
    <submittedName>
        <fullName evidence="2">Glycosyl transferase, putative</fullName>
    </submittedName>
</protein>
<dbReference type="GO" id="GO:0016758">
    <property type="term" value="F:hexosyltransferase activity"/>
    <property type="evidence" value="ECO:0007669"/>
    <property type="project" value="UniProtKB-ARBA"/>
</dbReference>
<dbReference type="PANTHER" id="PTHR22916">
    <property type="entry name" value="GLYCOSYLTRANSFERASE"/>
    <property type="match status" value="1"/>
</dbReference>
<dbReference type="KEGG" id="rde:RD1_1577"/>
<dbReference type="InterPro" id="IPR001173">
    <property type="entry name" value="Glyco_trans_2-like"/>
</dbReference>
<reference evidence="2 3" key="1">
    <citation type="journal article" date="2007" name="J. Bacteriol.">
        <title>The complete genome sequence of Roseobacter denitrificans reveals a mixotrophic rather than photosynthetic metabolism.</title>
        <authorList>
            <person name="Swingley W.D."/>
            <person name="Sadekar S."/>
            <person name="Mastrian S.D."/>
            <person name="Matthies H.J."/>
            <person name="Hao J."/>
            <person name="Ramos H."/>
            <person name="Acharya C.R."/>
            <person name="Conrad A.L."/>
            <person name="Taylor H.L."/>
            <person name="Dejesa L.C."/>
            <person name="Shah M.K."/>
            <person name="O'huallachain M.E."/>
            <person name="Lince M.T."/>
            <person name="Blankenship R.E."/>
            <person name="Beatty J.T."/>
            <person name="Touchman J.W."/>
        </authorList>
    </citation>
    <scope>NUCLEOTIDE SEQUENCE [LARGE SCALE GENOMIC DNA]</scope>
    <source>
        <strain evidence="3">ATCC 33942 / OCh 114</strain>
    </source>
</reference>
<dbReference type="Pfam" id="PF00535">
    <property type="entry name" value="Glycos_transf_2"/>
    <property type="match status" value="1"/>
</dbReference>
<dbReference type="SUPFAM" id="SSF53448">
    <property type="entry name" value="Nucleotide-diphospho-sugar transferases"/>
    <property type="match status" value="1"/>
</dbReference>
<dbReference type="InterPro" id="IPR029044">
    <property type="entry name" value="Nucleotide-diphossugar_trans"/>
</dbReference>
<dbReference type="STRING" id="375451.RD1_1577"/>
<evidence type="ECO:0000259" key="1">
    <source>
        <dbReference type="Pfam" id="PF00535"/>
    </source>
</evidence>
<accession>Q169Y8</accession>
<name>Q169Y8_ROSDO</name>
<dbReference type="eggNOG" id="COG1215">
    <property type="taxonomic scope" value="Bacteria"/>
</dbReference>
<sequence>MKLSEVETLVTVVIPAYNVETTLDATLNSARNQSYQNLEIIVVVDGATDGTEAIARQHAQQDERISIVVTPNCGLCPARNTGARAGSGAFIAPLDADDIWHRDKIQKQLDVFAAGGDDMGMVYTLFRRIDQWDYLIRDGALTCWSGDVFHASLLYNCVGNGSSIMVRRSAFEQVGGYAMELNRVGCEDYLLQILISHDWRVGVVPEYMTGYRYDHVSMSRNHVRMALARLKLLDIVAQRHPDVPEEIMQLARAQARAELAISSARAGKIANAVSEFSAAFRINVFATMAYSFYRLRDLAYRFIRSAGANFKRSKPPRFQDMDPKTHYGVSYHPLRSRTMRRLLRQSSVSTRQC</sequence>
<dbReference type="EMBL" id="CP000362">
    <property type="protein sequence ID" value="ABG31205.1"/>
    <property type="molecule type" value="Genomic_DNA"/>
</dbReference>
<gene>
    <name evidence="2" type="ordered locus">RD1_1577</name>
</gene>
<organism evidence="2 3">
    <name type="scientific">Roseobacter denitrificans (strain ATCC 33942 / OCh 114)</name>
    <name type="common">Erythrobacter sp. (strain OCh 114)</name>
    <name type="synonym">Roseobacter denitrificans</name>
    <dbReference type="NCBI Taxonomy" id="375451"/>
    <lineage>
        <taxon>Bacteria</taxon>
        <taxon>Pseudomonadati</taxon>
        <taxon>Pseudomonadota</taxon>
        <taxon>Alphaproteobacteria</taxon>
        <taxon>Rhodobacterales</taxon>
        <taxon>Roseobacteraceae</taxon>
        <taxon>Roseobacter</taxon>
    </lineage>
</organism>
<dbReference type="CDD" id="cd00761">
    <property type="entry name" value="Glyco_tranf_GTA_type"/>
    <property type="match status" value="1"/>
</dbReference>
<dbReference type="AlphaFoldDB" id="Q169Y8"/>
<dbReference type="Gene3D" id="3.90.550.10">
    <property type="entry name" value="Spore Coat Polysaccharide Biosynthesis Protein SpsA, Chain A"/>
    <property type="match status" value="1"/>
</dbReference>
<dbReference type="Proteomes" id="UP000007029">
    <property type="component" value="Chromosome"/>
</dbReference>
<feature type="domain" description="Glycosyltransferase 2-like" evidence="1">
    <location>
        <begin position="11"/>
        <end position="173"/>
    </location>
</feature>
<dbReference type="CAZy" id="GT2">
    <property type="family name" value="Glycosyltransferase Family 2"/>
</dbReference>
<keyword evidence="2" id="KW-0808">Transferase</keyword>
<dbReference type="HOGENOM" id="CLU_025996_0_0_5"/>
<proteinExistence type="predicted"/>
<evidence type="ECO:0000313" key="2">
    <source>
        <dbReference type="EMBL" id="ABG31205.1"/>
    </source>
</evidence>
<keyword evidence="3" id="KW-1185">Reference proteome</keyword>
<dbReference type="PANTHER" id="PTHR22916:SF3">
    <property type="entry name" value="UDP-GLCNAC:BETAGAL BETA-1,3-N-ACETYLGLUCOSAMINYLTRANSFERASE-LIKE PROTEIN 1"/>
    <property type="match status" value="1"/>
</dbReference>